<dbReference type="InterPro" id="IPR027417">
    <property type="entry name" value="P-loop_NTPase"/>
</dbReference>
<keyword evidence="3" id="KW-0677">Repeat</keyword>
<accession>A0A8J4R1N7</accession>
<gene>
    <name evidence="9" type="ORF">CMV_020212</name>
</gene>
<dbReference type="InterPro" id="IPR002182">
    <property type="entry name" value="NB-ARC"/>
</dbReference>
<evidence type="ECO:0000256" key="1">
    <source>
        <dbReference type="ARBA" id="ARBA00011982"/>
    </source>
</evidence>
<keyword evidence="10" id="KW-1185">Reference proteome</keyword>
<proteinExistence type="predicted"/>
<reference evidence="9" key="1">
    <citation type="submission" date="2020-03" db="EMBL/GenBank/DDBJ databases">
        <title>Castanea mollissima Vanexum genome sequencing.</title>
        <authorList>
            <person name="Staton M."/>
        </authorList>
    </citation>
    <scope>NUCLEOTIDE SEQUENCE</scope>
    <source>
        <tissue evidence="9">Leaf</tissue>
    </source>
</reference>
<dbReference type="GO" id="GO:0006952">
    <property type="term" value="P:defense response"/>
    <property type="evidence" value="ECO:0007669"/>
    <property type="project" value="UniProtKB-KW"/>
</dbReference>
<dbReference type="InterPro" id="IPR042197">
    <property type="entry name" value="Apaf_helical"/>
</dbReference>
<dbReference type="Gene3D" id="3.80.10.10">
    <property type="entry name" value="Ribonuclease Inhibitor"/>
    <property type="match status" value="2"/>
</dbReference>
<evidence type="ECO:0000313" key="10">
    <source>
        <dbReference type="Proteomes" id="UP000737018"/>
    </source>
</evidence>
<dbReference type="PANTHER" id="PTHR11017">
    <property type="entry name" value="LEUCINE-RICH REPEAT-CONTAINING PROTEIN"/>
    <property type="match status" value="1"/>
</dbReference>
<keyword evidence="4" id="KW-0611">Plant defense</keyword>
<evidence type="ECO:0000256" key="5">
    <source>
        <dbReference type="ARBA" id="ARBA00023027"/>
    </source>
</evidence>
<organism evidence="9 10">
    <name type="scientific">Castanea mollissima</name>
    <name type="common">Chinese chestnut</name>
    <dbReference type="NCBI Taxonomy" id="60419"/>
    <lineage>
        <taxon>Eukaryota</taxon>
        <taxon>Viridiplantae</taxon>
        <taxon>Streptophyta</taxon>
        <taxon>Embryophyta</taxon>
        <taxon>Tracheophyta</taxon>
        <taxon>Spermatophyta</taxon>
        <taxon>Magnoliopsida</taxon>
        <taxon>eudicotyledons</taxon>
        <taxon>Gunneridae</taxon>
        <taxon>Pentapetalae</taxon>
        <taxon>rosids</taxon>
        <taxon>fabids</taxon>
        <taxon>Fagales</taxon>
        <taxon>Fagaceae</taxon>
        <taxon>Castanea</taxon>
    </lineage>
</organism>
<dbReference type="Pfam" id="PF23598">
    <property type="entry name" value="LRR_14"/>
    <property type="match status" value="1"/>
</dbReference>
<dbReference type="SUPFAM" id="SSF52540">
    <property type="entry name" value="P-loop containing nucleoside triphosphate hydrolases"/>
    <property type="match status" value="1"/>
</dbReference>
<dbReference type="InterPro" id="IPR044974">
    <property type="entry name" value="Disease_R_plants"/>
</dbReference>
<comment type="caution">
    <text evidence="9">The sequence shown here is derived from an EMBL/GenBank/DDBJ whole genome shotgun (WGS) entry which is preliminary data.</text>
</comment>
<dbReference type="InterPro" id="IPR003591">
    <property type="entry name" value="Leu-rich_rpt_typical-subtyp"/>
</dbReference>
<dbReference type="Pfam" id="PF23282">
    <property type="entry name" value="WHD_ROQ1"/>
    <property type="match status" value="1"/>
</dbReference>
<feature type="region of interest" description="Disordered" evidence="7">
    <location>
        <begin position="986"/>
        <end position="1011"/>
    </location>
</feature>
<comment type="catalytic activity">
    <reaction evidence="6">
        <text>NAD(+) + H2O = ADP-D-ribose + nicotinamide + H(+)</text>
        <dbReference type="Rhea" id="RHEA:16301"/>
        <dbReference type="ChEBI" id="CHEBI:15377"/>
        <dbReference type="ChEBI" id="CHEBI:15378"/>
        <dbReference type="ChEBI" id="CHEBI:17154"/>
        <dbReference type="ChEBI" id="CHEBI:57540"/>
        <dbReference type="ChEBI" id="CHEBI:57967"/>
        <dbReference type="EC" id="3.2.2.6"/>
    </reaction>
    <physiologicalReaction direction="left-to-right" evidence="6">
        <dbReference type="Rhea" id="RHEA:16302"/>
    </physiologicalReaction>
</comment>
<dbReference type="Gene3D" id="1.10.8.430">
    <property type="entry name" value="Helical domain of apoptotic protease-activating factors"/>
    <property type="match status" value="1"/>
</dbReference>
<dbReference type="Pfam" id="PF07725">
    <property type="entry name" value="LRR_3"/>
    <property type="match status" value="1"/>
</dbReference>
<dbReference type="EMBL" id="JRKL02003701">
    <property type="protein sequence ID" value="KAF3954451.1"/>
    <property type="molecule type" value="Genomic_DNA"/>
</dbReference>
<dbReference type="GO" id="GO:0043531">
    <property type="term" value="F:ADP binding"/>
    <property type="evidence" value="ECO:0007669"/>
    <property type="project" value="InterPro"/>
</dbReference>
<dbReference type="SMART" id="SM00369">
    <property type="entry name" value="LRR_TYP"/>
    <property type="match status" value="4"/>
</dbReference>
<dbReference type="PRINTS" id="PR00364">
    <property type="entry name" value="DISEASERSIST"/>
</dbReference>
<dbReference type="Pfam" id="PF00931">
    <property type="entry name" value="NB-ARC"/>
    <property type="match status" value="1"/>
</dbReference>
<dbReference type="SMART" id="SM00382">
    <property type="entry name" value="AAA"/>
    <property type="match status" value="1"/>
</dbReference>
<feature type="domain" description="AAA+ ATPase" evidence="8">
    <location>
        <begin position="68"/>
        <end position="206"/>
    </location>
</feature>
<dbReference type="Proteomes" id="UP000737018">
    <property type="component" value="Unassembled WGS sequence"/>
</dbReference>
<dbReference type="AlphaFoldDB" id="A0A8J4R1N7"/>
<dbReference type="EC" id="3.2.2.6" evidence="1"/>
<evidence type="ECO:0000256" key="4">
    <source>
        <dbReference type="ARBA" id="ARBA00022821"/>
    </source>
</evidence>
<keyword evidence="5" id="KW-0520">NAD</keyword>
<evidence type="ECO:0000256" key="6">
    <source>
        <dbReference type="ARBA" id="ARBA00047304"/>
    </source>
</evidence>
<dbReference type="InterPro" id="IPR011713">
    <property type="entry name" value="Leu-rich_rpt_3"/>
</dbReference>
<evidence type="ECO:0000256" key="2">
    <source>
        <dbReference type="ARBA" id="ARBA00022614"/>
    </source>
</evidence>
<dbReference type="PANTHER" id="PTHR11017:SF559">
    <property type="entry name" value="DISEASE RESISTANCE PROTEIN CHL1"/>
    <property type="match status" value="1"/>
</dbReference>
<dbReference type="InterPro" id="IPR058192">
    <property type="entry name" value="WHD_ROQ1-like"/>
</dbReference>
<sequence>MLYIIQSSKFLFCYLLCRHESKIIQEILERISSELNLIFQSTISKELVGIESRVMEMLDLYLVEGSGGVRFVGICGMGGMGKTTLALEIYERISGGFEASSFIADVREKTINHHLVSLQEQLLSNILKGSRKNISNVFEGINVIGNRLRNKKVLIVLDDVDGEEQLEALVGNHDWFGSGSRIIVTSRDNHLLRRRGMDDIYTVKGLNNNDALRLFSWRAFKKPYPEENYVDLSKDLVNYANGLPLALKVLGSLLFEKRIDEWKSTLYKLKQEPDSNIVNILQISFDCLMDTQKDLFLDIACFFKGENKNCIRDILKSFGYYPDYNIDVLMDKSLITINREGTLLMHDLLQEMGQEIVRRESPEEPGRRSRLWLCEDVLHILKNDTGTEVVEGIMLNMPIEAKEHLSAKAFSKMKNLRLLKINNVKPPQGLNRGHIQLPQGLNYLSNELCAIDWHGYPLKSMPTSFQPNKLVELRMHCSGIKKLWKGIMILNELKLIDLSDSQNLIEIPDLSGVPNLKQLILRRCTRLYMISASLGDLKELIRLDLNGCKGLKSLPHKINLEALEIIDLGGCSRLKKFPEITGNISHLSELCLSETIIKDLPLLLEHLTNLTKLDLRECKNLSSLPNAMCSLMSLKTLNLSGCSRLDKLPENLGNVEGLEVLNVSGTGIRGLPSSIILLKNLKTLSFSGCDFLLSKPSNKLLNFPLFQRSPNAMGMLMHTLSSLSSLRDLNLSYCNLRAVPDVIGCLSSLTFLQLKGNNFASLPKNIIQLSHLKTLYLCGCMDLRLLPELPLNIKYINADGCMSLETLPIRPEDDFRPCLSLCNCMKLINNQGYNDMFLTMLRRYIQGAYLGYEYFLIPGSEIPKWFSHQSVGTSLNLQGPLDFMGIVVCAVFIFRKHRPLPTTPWGFTHYLHFSYNVMGSEISDSHGIIFHEQSGPGLEVTKCGARLVYKQDIEDLKQTMAGSSRCSISPYEDDLDYSAKDTKIKRSRDDFDGDEAGPSGEATNSEVDIPHPKRIRLPNLIERFIPHLANWIGNSSTQEGDSNCEEEKSQ</sequence>
<dbReference type="Pfam" id="PF20160">
    <property type="entry name" value="C-JID"/>
    <property type="match status" value="1"/>
</dbReference>
<dbReference type="InterPro" id="IPR003593">
    <property type="entry name" value="AAA+_ATPase"/>
</dbReference>
<dbReference type="SUPFAM" id="SSF52058">
    <property type="entry name" value="L domain-like"/>
    <property type="match status" value="2"/>
</dbReference>
<name>A0A8J4R1N7_9ROSI</name>
<dbReference type="GO" id="GO:0051707">
    <property type="term" value="P:response to other organism"/>
    <property type="evidence" value="ECO:0007669"/>
    <property type="project" value="UniProtKB-ARBA"/>
</dbReference>
<dbReference type="InterPro" id="IPR045344">
    <property type="entry name" value="C-JID"/>
</dbReference>
<evidence type="ECO:0000259" key="8">
    <source>
        <dbReference type="SMART" id="SM00382"/>
    </source>
</evidence>
<protein>
    <recommendedName>
        <fullName evidence="1">ADP-ribosyl cyclase/cyclic ADP-ribose hydrolase</fullName>
        <ecNumber evidence="1">3.2.2.6</ecNumber>
    </recommendedName>
</protein>
<evidence type="ECO:0000313" key="9">
    <source>
        <dbReference type="EMBL" id="KAF3954451.1"/>
    </source>
</evidence>
<keyword evidence="2" id="KW-0433">Leucine-rich repeat</keyword>
<dbReference type="InterPro" id="IPR032675">
    <property type="entry name" value="LRR_dom_sf"/>
</dbReference>
<dbReference type="GO" id="GO:0061809">
    <property type="term" value="F:NAD+ nucleosidase activity, cyclic ADP-ribose generating"/>
    <property type="evidence" value="ECO:0007669"/>
    <property type="project" value="UniProtKB-EC"/>
</dbReference>
<evidence type="ECO:0000256" key="3">
    <source>
        <dbReference type="ARBA" id="ARBA00022737"/>
    </source>
</evidence>
<evidence type="ECO:0000256" key="7">
    <source>
        <dbReference type="SAM" id="MobiDB-lite"/>
    </source>
</evidence>
<dbReference type="OrthoDB" id="1357022at2759"/>
<dbReference type="InterPro" id="IPR055414">
    <property type="entry name" value="LRR_R13L4/SHOC2-like"/>
</dbReference>
<dbReference type="Gene3D" id="3.40.50.300">
    <property type="entry name" value="P-loop containing nucleotide triphosphate hydrolases"/>
    <property type="match status" value="1"/>
</dbReference>